<dbReference type="CDD" id="cd01465">
    <property type="entry name" value="vWA_subgroup"/>
    <property type="match status" value="1"/>
</dbReference>
<evidence type="ECO:0000256" key="1">
    <source>
        <dbReference type="SAM" id="SignalP"/>
    </source>
</evidence>
<protein>
    <submittedName>
        <fullName evidence="3">DUF3520 domain-containing protein</fullName>
    </submittedName>
</protein>
<dbReference type="SUPFAM" id="SSF53300">
    <property type="entry name" value="vWA-like"/>
    <property type="match status" value="1"/>
</dbReference>
<sequence>MMMRKLLALFLTLLTTLAIAQTGKLNGVVCDQNNKEPLVGVRLMLIQNNTMSDGVVTDFEGKFLFENISAGKYTLRVTHIGYESKDITDIIIKPGQLTKKDVELAPEELSIELLEVVEDDIEISEFGYNAPVYAHRNRTSNEEQREQYNRNLPAGFQSIGYAPLSTFSMDVDRASYTNVKRMIEEGTPVPTDAVRSEEFINAFRYSVKEPGEDDVFGFTTELTQCPWNADHQILRVSLATENVRTDDLPPSNMVFLIDVSGSMMGPDRIGLIKKALIMVTDQLRDQDRVSIVTYAGSTRVVLASTPGTEKDKIYNAIQDLSASGSTNGAGGIQLAYQQAQEGFIESGSNRILLCTDGDFNVGISTQSELIKMISEKRKTNIFLSVVGFGSGNYQEGTMEQLANNGNGNFNYVRDLYDAKRIFVEEFGGTFFTVAKDAKIQVEFNPLFVKQYRLIGYENRMLKDEDFDNDEVDGGEVGINHQVTAIYEIVPGDGSSQSNLQYQSSSPTGNTEEIASVSIRYKSPNGHISAIESLPISNRVEDKMSTDQLFALSVASFAGLLREDDNFRIELPEIIELAVNGKGRDENGERSDFIQLMRLYQNLQASAHTD</sequence>
<evidence type="ECO:0000313" key="3">
    <source>
        <dbReference type="EMBL" id="KAB2817270.1"/>
    </source>
</evidence>
<evidence type="ECO:0000313" key="4">
    <source>
        <dbReference type="Proteomes" id="UP000484164"/>
    </source>
</evidence>
<feature type="chain" id="PRO_5026717377" evidence="1">
    <location>
        <begin position="21"/>
        <end position="609"/>
    </location>
</feature>
<dbReference type="SMART" id="SM00327">
    <property type="entry name" value="VWA"/>
    <property type="match status" value="1"/>
</dbReference>
<dbReference type="Pfam" id="PF13715">
    <property type="entry name" value="CarbopepD_reg_2"/>
    <property type="match status" value="1"/>
</dbReference>
<organism evidence="3 4">
    <name type="scientific">Phaeocystidibacter marisrubri</name>
    <dbReference type="NCBI Taxonomy" id="1577780"/>
    <lineage>
        <taxon>Bacteria</taxon>
        <taxon>Pseudomonadati</taxon>
        <taxon>Bacteroidota</taxon>
        <taxon>Flavobacteriia</taxon>
        <taxon>Flavobacteriales</taxon>
        <taxon>Phaeocystidibacteraceae</taxon>
        <taxon>Phaeocystidibacter</taxon>
    </lineage>
</organism>
<proteinExistence type="predicted"/>
<dbReference type="InterPro" id="IPR002035">
    <property type="entry name" value="VWF_A"/>
</dbReference>
<dbReference type="OrthoDB" id="9805121at2"/>
<dbReference type="InterPro" id="IPR051173">
    <property type="entry name" value="Ca_channel_alpha-2/delta"/>
</dbReference>
<feature type="signal peptide" evidence="1">
    <location>
        <begin position="1"/>
        <end position="20"/>
    </location>
</feature>
<dbReference type="InterPro" id="IPR013784">
    <property type="entry name" value="Carb-bd-like_fold"/>
</dbReference>
<dbReference type="InterPro" id="IPR021908">
    <property type="entry name" value="YfbK_C"/>
</dbReference>
<dbReference type="PANTHER" id="PTHR10166">
    <property type="entry name" value="VOLTAGE-DEPENDENT CALCIUM CHANNEL SUBUNIT ALPHA-2/DELTA-RELATED"/>
    <property type="match status" value="1"/>
</dbReference>
<dbReference type="PROSITE" id="PS50234">
    <property type="entry name" value="VWFA"/>
    <property type="match status" value="1"/>
</dbReference>
<dbReference type="AlphaFoldDB" id="A0A6L3ZJD2"/>
<dbReference type="Pfam" id="PF00092">
    <property type="entry name" value="VWA"/>
    <property type="match status" value="1"/>
</dbReference>
<gene>
    <name evidence="3" type="ORF">F8C82_02445</name>
</gene>
<dbReference type="Pfam" id="PF12034">
    <property type="entry name" value="YfbK_C"/>
    <property type="match status" value="1"/>
</dbReference>
<dbReference type="GO" id="GO:0030246">
    <property type="term" value="F:carbohydrate binding"/>
    <property type="evidence" value="ECO:0007669"/>
    <property type="project" value="InterPro"/>
</dbReference>
<dbReference type="Gene3D" id="3.40.50.410">
    <property type="entry name" value="von Willebrand factor, type A domain"/>
    <property type="match status" value="1"/>
</dbReference>
<name>A0A6L3ZJD2_9FLAO</name>
<accession>A0A6L3ZJD2</accession>
<keyword evidence="1" id="KW-0732">Signal</keyword>
<keyword evidence="4" id="KW-1185">Reference proteome</keyword>
<dbReference type="InterPro" id="IPR022156">
    <property type="entry name" value="Uncharacterised_YfbK_N"/>
</dbReference>
<dbReference type="Gene3D" id="2.60.40.1120">
    <property type="entry name" value="Carboxypeptidase-like, regulatory domain"/>
    <property type="match status" value="1"/>
</dbReference>
<feature type="domain" description="VWFA" evidence="2">
    <location>
        <begin position="252"/>
        <end position="430"/>
    </location>
</feature>
<dbReference type="SUPFAM" id="SSF49452">
    <property type="entry name" value="Starch-binding domain-like"/>
    <property type="match status" value="1"/>
</dbReference>
<comment type="caution">
    <text evidence="3">The sequence shown here is derived from an EMBL/GenBank/DDBJ whole genome shotgun (WGS) entry which is preliminary data.</text>
</comment>
<dbReference type="PANTHER" id="PTHR10166:SF37">
    <property type="entry name" value="STOLID, ISOFORM H"/>
    <property type="match status" value="1"/>
</dbReference>
<reference evidence="3 4" key="1">
    <citation type="submission" date="2019-10" db="EMBL/GenBank/DDBJ databases">
        <title>Genome sequence of Phaeocystidibacter marisrubri JCM30614 (type strain).</title>
        <authorList>
            <person name="Bowman J.P."/>
        </authorList>
    </citation>
    <scope>NUCLEOTIDE SEQUENCE [LARGE SCALE GENOMIC DNA]</scope>
    <source>
        <strain evidence="3 4">JCM 30614</strain>
    </source>
</reference>
<dbReference type="Pfam" id="PF12450">
    <property type="entry name" value="vWF_A"/>
    <property type="match status" value="1"/>
</dbReference>
<evidence type="ECO:0000259" key="2">
    <source>
        <dbReference type="PROSITE" id="PS50234"/>
    </source>
</evidence>
<dbReference type="Proteomes" id="UP000484164">
    <property type="component" value="Unassembled WGS sequence"/>
</dbReference>
<dbReference type="InterPro" id="IPR036465">
    <property type="entry name" value="vWFA_dom_sf"/>
</dbReference>
<dbReference type="EMBL" id="WBVQ01000001">
    <property type="protein sequence ID" value="KAB2817270.1"/>
    <property type="molecule type" value="Genomic_DNA"/>
</dbReference>